<proteinExistence type="predicted"/>
<name>A0A371C7S5_YARLL</name>
<organism evidence="1 2">
    <name type="scientific">Yarrowia lipolytica</name>
    <name type="common">Candida lipolytica</name>
    <dbReference type="NCBI Taxonomy" id="4952"/>
    <lineage>
        <taxon>Eukaryota</taxon>
        <taxon>Fungi</taxon>
        <taxon>Dikarya</taxon>
        <taxon>Ascomycota</taxon>
        <taxon>Saccharomycotina</taxon>
        <taxon>Dipodascomycetes</taxon>
        <taxon>Dipodascales</taxon>
        <taxon>Dipodascales incertae sedis</taxon>
        <taxon>Yarrowia</taxon>
    </lineage>
</organism>
<dbReference type="Proteomes" id="UP000256601">
    <property type="component" value="Unassembled WGS sequence"/>
</dbReference>
<accession>A0A371C7S5</accession>
<reference evidence="1 2" key="1">
    <citation type="submission" date="2018-07" db="EMBL/GenBank/DDBJ databases">
        <title>Draft Genome Assemblies for Five Robust Yarrowia lipolytica Strains Exhibiting High Lipid Production and Pentose Sugar Utilization and Sugar Alcohol Secretion from Undetoxified Lignocellulosic Biomass Hydrolysates.</title>
        <authorList>
            <consortium name="DOE Joint Genome Institute"/>
            <person name="Walker C."/>
            <person name="Ryu S."/>
            <person name="Na H."/>
            <person name="Zane M."/>
            <person name="LaButti K."/>
            <person name="Lipzen A."/>
            <person name="Haridas S."/>
            <person name="Barry K."/>
            <person name="Grigoriev I.V."/>
            <person name="Quarterman J."/>
            <person name="Slininger P."/>
            <person name="Dien B."/>
            <person name="Trinh C.T."/>
        </authorList>
    </citation>
    <scope>NUCLEOTIDE SEQUENCE [LARGE SCALE GENOMIC DNA]</scope>
    <source>
        <strain evidence="1 2">YB392</strain>
    </source>
</reference>
<gene>
    <name evidence="1" type="ORF">B0I71DRAFT_131012</name>
</gene>
<protein>
    <submittedName>
        <fullName evidence="1">Uncharacterized protein</fullName>
    </submittedName>
</protein>
<evidence type="ECO:0000313" key="1">
    <source>
        <dbReference type="EMBL" id="RDW26368.1"/>
    </source>
</evidence>
<dbReference type="AlphaFoldDB" id="A0A371C7S5"/>
<sequence>MSMAQVLCVLYSRLNAQPCGPEGWRFIDRGLSMVGYRRWVIDGGYLREVLVEFRINPEDLAVQHGRFWSRLRGRCLWQSLRFFPPSPFPPSPFLSGLPFPESPLSRVSSLSLSLKKSRCQAQGSCGCLGPMQMLRSDNPGEVGTLFVG</sequence>
<dbReference type="EMBL" id="KZ858981">
    <property type="protein sequence ID" value="RDW26368.1"/>
    <property type="molecule type" value="Genomic_DNA"/>
</dbReference>
<evidence type="ECO:0000313" key="2">
    <source>
        <dbReference type="Proteomes" id="UP000256601"/>
    </source>
</evidence>